<accession>A0ABW7YGH1</accession>
<dbReference type="EMBL" id="JBITDC010000029">
    <property type="protein sequence ID" value="MFI5681477.1"/>
    <property type="molecule type" value="Genomic_DNA"/>
</dbReference>
<keyword evidence="3" id="KW-1185">Reference proteome</keyword>
<evidence type="ECO:0000256" key="1">
    <source>
        <dbReference type="SAM" id="MobiDB-lite"/>
    </source>
</evidence>
<dbReference type="RefSeq" id="WP_398662186.1">
    <property type="nucleotide sequence ID" value="NZ_JBITDC010000029.1"/>
</dbReference>
<reference evidence="2 3" key="1">
    <citation type="submission" date="2024-10" db="EMBL/GenBank/DDBJ databases">
        <title>The Natural Products Discovery Center: Release of the First 8490 Sequenced Strains for Exploring Actinobacteria Biosynthetic Diversity.</title>
        <authorList>
            <person name="Kalkreuter E."/>
            <person name="Kautsar S.A."/>
            <person name="Yang D."/>
            <person name="Bader C.D."/>
            <person name="Teijaro C.N."/>
            <person name="Fluegel L."/>
            <person name="Davis C.M."/>
            <person name="Simpson J.R."/>
            <person name="Lauterbach L."/>
            <person name="Steele A.D."/>
            <person name="Gui C."/>
            <person name="Meng S."/>
            <person name="Li G."/>
            <person name="Viehrig K."/>
            <person name="Ye F."/>
            <person name="Su P."/>
            <person name="Kiefer A.F."/>
            <person name="Nichols A."/>
            <person name="Cepeda A.J."/>
            <person name="Yan W."/>
            <person name="Fan B."/>
            <person name="Jiang Y."/>
            <person name="Adhikari A."/>
            <person name="Zheng C.-J."/>
            <person name="Schuster L."/>
            <person name="Cowan T.M."/>
            <person name="Smanski M.J."/>
            <person name="Chevrette M.G."/>
            <person name="De Carvalho L.P.S."/>
            <person name="Shen B."/>
        </authorList>
    </citation>
    <scope>NUCLEOTIDE SEQUENCE [LARGE SCALE GENOMIC DNA]</scope>
    <source>
        <strain evidence="2 3">NPDC051599</strain>
    </source>
</reference>
<dbReference type="Proteomes" id="UP001612415">
    <property type="component" value="Unassembled WGS sequence"/>
</dbReference>
<protein>
    <recommendedName>
        <fullName evidence="4">Integrase</fullName>
    </recommendedName>
</protein>
<gene>
    <name evidence="2" type="ORF">ACIA8P_43930</name>
</gene>
<evidence type="ECO:0000313" key="3">
    <source>
        <dbReference type="Proteomes" id="UP001612415"/>
    </source>
</evidence>
<name>A0ABW7YGH1_STRCE</name>
<organism evidence="2 3">
    <name type="scientific">Streptomyces cellulosae</name>
    <dbReference type="NCBI Taxonomy" id="1968"/>
    <lineage>
        <taxon>Bacteria</taxon>
        <taxon>Bacillati</taxon>
        <taxon>Actinomycetota</taxon>
        <taxon>Actinomycetes</taxon>
        <taxon>Kitasatosporales</taxon>
        <taxon>Streptomycetaceae</taxon>
        <taxon>Streptomyces</taxon>
    </lineage>
</organism>
<evidence type="ECO:0008006" key="4">
    <source>
        <dbReference type="Google" id="ProtNLM"/>
    </source>
</evidence>
<comment type="caution">
    <text evidence="2">The sequence shown here is derived from an EMBL/GenBank/DDBJ whole genome shotgun (WGS) entry which is preliminary data.</text>
</comment>
<sequence>MPAYLVQDPLGVTCTFSKGRVRSLTLTLAEPYRGALSQDLVAGLVSLVHPHGRVDSAGLVRDHFLSIRQMVDALGGRTPRGARDLTVAMLSEFWLAHSNRTERHTRAMLLGLEESEVRLRGEAQRFTEGRKFNRASRSEPLAPYTEDDWAALHARCQEIVDAAYADHGAALREVEAASESALLEPTPAGVLRLLAQNGPASTGEVCEYFGIRDSVRQSALQVGPTSVRLFPSVETAFAYRTLFAARSGIVPDGIEDLGLGDIDWAGDTTILLNYFKGRTSRESNNLPKPAVSILQQWLKHSELLRSFASPETRDALWIRCRRGAPGRIVSRPMSNGEYLRLQGLRLPVRVSAPRVRTTFEALRDRSHWHGSEKATIDPNHSSPTEAERYVGKPTPKQRELLDSVIEDGQGDMLKRARTPLRVVTTQDAAEAARQLPQVVADLQLDETVIAELTGVERDVFAASCVDIFAGVFGPKGKPCPARPWVCLACPLAVFAPRHAVNLLKLKGFFSEQWRQMSSGEFMRHFGFYSARVDEVIRRFEDGVIDLARRRLETEPSTLPLRPEETTT</sequence>
<feature type="region of interest" description="Disordered" evidence="1">
    <location>
        <begin position="368"/>
        <end position="393"/>
    </location>
</feature>
<evidence type="ECO:0000313" key="2">
    <source>
        <dbReference type="EMBL" id="MFI5681477.1"/>
    </source>
</evidence>
<proteinExistence type="predicted"/>